<evidence type="ECO:0000313" key="9">
    <source>
        <dbReference type="EMBL" id="STC69456.1"/>
    </source>
</evidence>
<dbReference type="Gene3D" id="1.10.3470.10">
    <property type="entry name" value="ABC transporter involved in vitamin B12 uptake, BtuC"/>
    <property type="match status" value="1"/>
</dbReference>
<dbReference type="GO" id="GO:0022857">
    <property type="term" value="F:transmembrane transporter activity"/>
    <property type="evidence" value="ECO:0007669"/>
    <property type="project" value="InterPro"/>
</dbReference>
<name>A0A376CLS8_9CORY</name>
<dbReference type="SUPFAM" id="SSF81345">
    <property type="entry name" value="ABC transporter involved in vitamin B12 uptake, BtuC"/>
    <property type="match status" value="1"/>
</dbReference>
<feature type="transmembrane region" description="Helical" evidence="8">
    <location>
        <begin position="138"/>
        <end position="160"/>
    </location>
</feature>
<feature type="transmembrane region" description="Helical" evidence="8">
    <location>
        <begin position="230"/>
        <end position="258"/>
    </location>
</feature>
<keyword evidence="10" id="KW-1185">Reference proteome</keyword>
<evidence type="ECO:0000256" key="6">
    <source>
        <dbReference type="ARBA" id="ARBA00022989"/>
    </source>
</evidence>
<organism evidence="9 10">
    <name type="scientific">Corynebacterium pilosum</name>
    <dbReference type="NCBI Taxonomy" id="35756"/>
    <lineage>
        <taxon>Bacteria</taxon>
        <taxon>Bacillati</taxon>
        <taxon>Actinomycetota</taxon>
        <taxon>Actinomycetes</taxon>
        <taxon>Mycobacteriales</taxon>
        <taxon>Corynebacteriaceae</taxon>
        <taxon>Corynebacterium</taxon>
    </lineage>
</organism>
<feature type="transmembrane region" description="Helical" evidence="8">
    <location>
        <begin position="270"/>
        <end position="289"/>
    </location>
</feature>
<evidence type="ECO:0000256" key="8">
    <source>
        <dbReference type="SAM" id="Phobius"/>
    </source>
</evidence>
<reference evidence="9 10" key="1">
    <citation type="submission" date="2018-06" db="EMBL/GenBank/DDBJ databases">
        <authorList>
            <consortium name="Pathogen Informatics"/>
            <person name="Doyle S."/>
        </authorList>
    </citation>
    <scope>NUCLEOTIDE SEQUENCE [LARGE SCALE GENOMIC DNA]</scope>
    <source>
        <strain evidence="9 10">NCTC11862</strain>
    </source>
</reference>
<evidence type="ECO:0000256" key="4">
    <source>
        <dbReference type="ARBA" id="ARBA00022475"/>
    </source>
</evidence>
<evidence type="ECO:0000256" key="3">
    <source>
        <dbReference type="ARBA" id="ARBA00022448"/>
    </source>
</evidence>
<dbReference type="STRING" id="35756.GCA_001044155_01276"/>
<keyword evidence="4" id="KW-1003">Cell membrane</keyword>
<dbReference type="PANTHER" id="PTHR30472:SF67">
    <property type="entry name" value="PERMEASE OF ABC TRANSPORTER-RELATED"/>
    <property type="match status" value="1"/>
</dbReference>
<dbReference type="GO" id="GO:0033214">
    <property type="term" value="P:siderophore-iron import into cell"/>
    <property type="evidence" value="ECO:0007669"/>
    <property type="project" value="TreeGrafter"/>
</dbReference>
<feature type="transmembrane region" description="Helical" evidence="8">
    <location>
        <begin position="301"/>
        <end position="321"/>
    </location>
</feature>
<feature type="transmembrane region" description="Helical" evidence="8">
    <location>
        <begin position="106"/>
        <end position="126"/>
    </location>
</feature>
<gene>
    <name evidence="9" type="primary">feuC_3</name>
    <name evidence="9" type="ORF">NCTC11862_01250</name>
</gene>
<feature type="transmembrane region" description="Helical" evidence="8">
    <location>
        <begin position="180"/>
        <end position="203"/>
    </location>
</feature>
<keyword evidence="3" id="KW-0813">Transport</keyword>
<keyword evidence="7 8" id="KW-0472">Membrane</keyword>
<feature type="transmembrane region" description="Helical" evidence="8">
    <location>
        <begin position="50"/>
        <end position="67"/>
    </location>
</feature>
<dbReference type="FunFam" id="1.10.3470.10:FF:000001">
    <property type="entry name" value="Vitamin B12 ABC transporter permease BtuC"/>
    <property type="match status" value="1"/>
</dbReference>
<keyword evidence="6 8" id="KW-1133">Transmembrane helix</keyword>
<dbReference type="PANTHER" id="PTHR30472">
    <property type="entry name" value="FERRIC ENTEROBACTIN TRANSPORT SYSTEM PERMEASE PROTEIN"/>
    <property type="match status" value="1"/>
</dbReference>
<comment type="similarity">
    <text evidence="2">Belongs to the binding-protein-dependent transport system permease family. FecCD subfamily.</text>
</comment>
<dbReference type="CDD" id="cd06550">
    <property type="entry name" value="TM_ABC_iron-siderophores_like"/>
    <property type="match status" value="1"/>
</dbReference>
<evidence type="ECO:0000256" key="7">
    <source>
        <dbReference type="ARBA" id="ARBA00023136"/>
    </source>
</evidence>
<comment type="subcellular location">
    <subcellularLocation>
        <location evidence="1">Cell membrane</location>
        <topology evidence="1">Multi-pass membrane protein</topology>
    </subcellularLocation>
</comment>
<evidence type="ECO:0000256" key="5">
    <source>
        <dbReference type="ARBA" id="ARBA00022692"/>
    </source>
</evidence>
<dbReference type="EMBL" id="UFXQ01000001">
    <property type="protein sequence ID" value="STC69456.1"/>
    <property type="molecule type" value="Genomic_DNA"/>
</dbReference>
<feature type="transmembrane region" description="Helical" evidence="8">
    <location>
        <begin position="79"/>
        <end position="100"/>
    </location>
</feature>
<dbReference type="InterPro" id="IPR037294">
    <property type="entry name" value="ABC_BtuC-like"/>
</dbReference>
<evidence type="ECO:0000256" key="1">
    <source>
        <dbReference type="ARBA" id="ARBA00004651"/>
    </source>
</evidence>
<accession>A0A376CLS8</accession>
<proteinExistence type="inferred from homology"/>
<dbReference type="OrthoDB" id="9782305at2"/>
<evidence type="ECO:0000313" key="10">
    <source>
        <dbReference type="Proteomes" id="UP000254467"/>
    </source>
</evidence>
<keyword evidence="5 8" id="KW-0812">Transmembrane</keyword>
<evidence type="ECO:0000256" key="2">
    <source>
        <dbReference type="ARBA" id="ARBA00007935"/>
    </source>
</evidence>
<protein>
    <submittedName>
        <fullName evidence="9">Zinc ABC transport system permease</fullName>
    </submittedName>
</protein>
<dbReference type="AlphaFoldDB" id="A0A376CLS8"/>
<sequence length="324" mass="33436">MAVAGIAWGSVAVPIADVVAVIRANITGDTASLDSATNNAVIWEIRTPRVVLGALAGAGLAVAGLIMQTLVRNVLADPYVIGINSGASSGAAAAILFGFGAIFGDFALQASAFVGAFLASLLIFFVARSQGSMTSIRLLMAGVAVGYALTALTNFMVFGADTAEGSRSVMFWTLGSLGLANWNSALVMVAVVVVVVCIVLWLWSRRLDVMAIGDETALTLGINPTRFRMICLAVICVLIGSVVAMVGSIGFIGLVVPHLARRMVGGSHRYTIPVSALLGAILLLLADLGARTLLAPQEIPIGIITALVGAPLLLVLVRRMYSAS</sequence>
<dbReference type="GO" id="GO:0005886">
    <property type="term" value="C:plasma membrane"/>
    <property type="evidence" value="ECO:0007669"/>
    <property type="project" value="UniProtKB-SubCell"/>
</dbReference>
<dbReference type="Proteomes" id="UP000254467">
    <property type="component" value="Unassembled WGS sequence"/>
</dbReference>
<dbReference type="Pfam" id="PF01032">
    <property type="entry name" value="FecCD"/>
    <property type="match status" value="1"/>
</dbReference>
<dbReference type="InterPro" id="IPR000522">
    <property type="entry name" value="ABC_transptr_permease_BtuC"/>
</dbReference>